<evidence type="ECO:0000313" key="1">
    <source>
        <dbReference type="EMBL" id="QCI65630.1"/>
    </source>
</evidence>
<dbReference type="OrthoDB" id="9767864at2"/>
<reference evidence="1 2" key="1">
    <citation type="submission" date="2019-04" db="EMBL/GenBank/DDBJ databases">
        <title>Phreatobacter aquaticus sp. nov.</title>
        <authorList>
            <person name="Choi A."/>
        </authorList>
    </citation>
    <scope>NUCLEOTIDE SEQUENCE [LARGE SCALE GENOMIC DNA]</scope>
    <source>
        <strain evidence="1 2">KCTC 52518</strain>
    </source>
</reference>
<dbReference type="Proteomes" id="UP000298781">
    <property type="component" value="Chromosome"/>
</dbReference>
<keyword evidence="2" id="KW-1185">Reference proteome</keyword>
<dbReference type="PANTHER" id="PTHR35861">
    <property type="match status" value="1"/>
</dbReference>
<dbReference type="KEGG" id="pstg:E8M01_16300"/>
<name>A0A4D7B645_9HYPH</name>
<evidence type="ECO:0000313" key="2">
    <source>
        <dbReference type="Proteomes" id="UP000298781"/>
    </source>
</evidence>
<dbReference type="RefSeq" id="WP_136961076.1">
    <property type="nucleotide sequence ID" value="NZ_CP039690.1"/>
</dbReference>
<sequence length="436" mass="47312">MAEYHHGPEVIERFEAGTVVRDVKAATLYLIGTAPVHVPHATPEARAGYINTDIIVRKKEDAVAAFGAFSAGAGYTIPSALHAIFNKDRGQGVGTIIVRNVFDPDVHKEAAAPDPTKVLPADIIGELTVAGVPKGLEAAMYTYGKFGYFARRLIAPGFSTTLGVRQKMLAVANKIKAHAIADLPPGLTKQGIVAKRGVAQDYQASDDRLVYCAPHVKALDAVTADQSLQPLSQHFAGVWNEVVNREEGDNDGGPAASPSNRAMPDVSGTEIPLAFFPGDYSSDTNFLNEVGIATANMGQFGSGIVTWGAHASTQGATGQGQVTRWLHVRAMYDVLHEAILFYLMPHVDRRGTPQRIEYIEDQIQQYLNRKERDGWLYGGRFRFDRSKNTAEEILGEGRFWYRIDGAPVGIQHRITVENYIDLSLVRSALGLGGATS</sequence>
<dbReference type="PANTHER" id="PTHR35861:SF1">
    <property type="entry name" value="PHAGE TAIL SHEATH PROTEIN"/>
    <property type="match status" value="1"/>
</dbReference>
<protein>
    <submittedName>
        <fullName evidence="1">Phage tail protein</fullName>
    </submittedName>
</protein>
<gene>
    <name evidence="1" type="ORF">E8M01_16300</name>
</gene>
<organism evidence="1 2">
    <name type="scientific">Phreatobacter stygius</name>
    <dbReference type="NCBI Taxonomy" id="1940610"/>
    <lineage>
        <taxon>Bacteria</taxon>
        <taxon>Pseudomonadati</taxon>
        <taxon>Pseudomonadota</taxon>
        <taxon>Alphaproteobacteria</taxon>
        <taxon>Hyphomicrobiales</taxon>
        <taxon>Phreatobacteraceae</taxon>
        <taxon>Phreatobacter</taxon>
    </lineage>
</organism>
<proteinExistence type="predicted"/>
<dbReference type="AlphaFoldDB" id="A0A4D7B645"/>
<dbReference type="InterPro" id="IPR052042">
    <property type="entry name" value="Tail_sheath_structural"/>
</dbReference>
<accession>A0A4D7B645</accession>
<dbReference type="EMBL" id="CP039690">
    <property type="protein sequence ID" value="QCI65630.1"/>
    <property type="molecule type" value="Genomic_DNA"/>
</dbReference>